<dbReference type="SUPFAM" id="SSF49854">
    <property type="entry name" value="Spermadhesin, CUB domain"/>
    <property type="match status" value="2"/>
</dbReference>
<feature type="active site" description="Charge relay system" evidence="5">
    <location>
        <position position="551"/>
    </location>
</feature>
<keyword evidence="7" id="KW-0106">Calcium</keyword>
<feature type="active site" description="Charge relay system" evidence="5">
    <location>
        <position position="458"/>
    </location>
</feature>
<dbReference type="EMBL" id="VXIV02003324">
    <property type="protein sequence ID" value="KAF6018285.1"/>
    <property type="molecule type" value="Genomic_DNA"/>
</dbReference>
<dbReference type="InterPro" id="IPR001254">
    <property type="entry name" value="Trypsin_dom"/>
</dbReference>
<dbReference type="FunFam" id="2.60.120.290:FF:000005">
    <property type="entry name" value="Procollagen C-endopeptidase enhancer 1"/>
    <property type="match status" value="1"/>
</dbReference>
<dbReference type="PROSITE" id="PS01180">
    <property type="entry name" value="CUB"/>
    <property type="match status" value="2"/>
</dbReference>
<dbReference type="PROSITE" id="PS00135">
    <property type="entry name" value="TRYPSIN_SER"/>
    <property type="match status" value="1"/>
</dbReference>
<dbReference type="GO" id="GO:0009566">
    <property type="term" value="P:fertilization"/>
    <property type="evidence" value="ECO:0007669"/>
    <property type="project" value="UniProtKB-ARBA"/>
</dbReference>
<evidence type="ECO:0000256" key="6">
    <source>
        <dbReference type="PIRSR" id="PIRSR001155-2"/>
    </source>
</evidence>
<evidence type="ECO:0000256" key="7">
    <source>
        <dbReference type="PIRSR" id="PIRSR001155-4"/>
    </source>
</evidence>
<protein>
    <recommendedName>
        <fullName evidence="14">OVCH2</fullName>
    </recommendedName>
</protein>
<evidence type="ECO:0000256" key="9">
    <source>
        <dbReference type="RuleBase" id="RU363034"/>
    </source>
</evidence>
<dbReference type="SMART" id="SM00042">
    <property type="entry name" value="CUB"/>
    <property type="match status" value="2"/>
</dbReference>
<keyword evidence="7" id="KW-0479">Metal-binding</keyword>
<keyword evidence="4 6" id="KW-1015">Disulfide bond</keyword>
<evidence type="ECO:0000259" key="10">
    <source>
        <dbReference type="PROSITE" id="PS01180"/>
    </source>
</evidence>
<keyword evidence="2 9" id="KW-0378">Hydrolase</keyword>
<dbReference type="Gene3D" id="2.40.10.10">
    <property type="entry name" value="Trypsin-like serine proteases"/>
    <property type="match status" value="1"/>
</dbReference>
<dbReference type="Pfam" id="PF00431">
    <property type="entry name" value="CUB"/>
    <property type="match status" value="2"/>
</dbReference>
<evidence type="ECO:0000256" key="4">
    <source>
        <dbReference type="ARBA" id="ARBA00023157"/>
    </source>
</evidence>
<dbReference type="Gene3D" id="2.60.120.290">
    <property type="entry name" value="Spermadhesin, CUB domain"/>
    <property type="match status" value="2"/>
</dbReference>
<dbReference type="InterPro" id="IPR035914">
    <property type="entry name" value="Sperma_CUB_dom_sf"/>
</dbReference>
<dbReference type="InterPro" id="IPR024175">
    <property type="entry name" value="Pept_S1A_C1r/C1S/mannan-bd"/>
</dbReference>
<feature type="active site" description="Charge relay system" evidence="5">
    <location>
        <position position="409"/>
    </location>
</feature>
<comment type="caution">
    <text evidence="12">The sequence shown here is derived from an EMBL/GenBank/DDBJ whole genome shotgun (WGS) entry which is preliminary data.</text>
</comment>
<dbReference type="GO" id="GO:0006956">
    <property type="term" value="P:complement activation"/>
    <property type="evidence" value="ECO:0007669"/>
    <property type="project" value="InterPro"/>
</dbReference>
<dbReference type="InterPro" id="IPR018114">
    <property type="entry name" value="TRYPSIN_HIS"/>
</dbReference>
<evidence type="ECO:0008006" key="14">
    <source>
        <dbReference type="Google" id="ProtNLM"/>
    </source>
</evidence>
<dbReference type="CDD" id="cd00041">
    <property type="entry name" value="CUB"/>
    <property type="match status" value="2"/>
</dbReference>
<dbReference type="PROSITE" id="PS00134">
    <property type="entry name" value="TRYPSIN_HIS"/>
    <property type="match status" value="1"/>
</dbReference>
<evidence type="ECO:0000256" key="2">
    <source>
        <dbReference type="ARBA" id="ARBA00022801"/>
    </source>
</evidence>
<dbReference type="FunFam" id="2.40.10.10:FF:000003">
    <property type="entry name" value="Transmembrane serine protease 3"/>
    <property type="match status" value="1"/>
</dbReference>
<dbReference type="Pfam" id="PF00089">
    <property type="entry name" value="Trypsin"/>
    <property type="match status" value="1"/>
</dbReference>
<dbReference type="InterPro" id="IPR043504">
    <property type="entry name" value="Peptidase_S1_PA_chymotrypsin"/>
</dbReference>
<evidence type="ECO:0000259" key="11">
    <source>
        <dbReference type="PROSITE" id="PS50240"/>
    </source>
</evidence>
<dbReference type="InterPro" id="IPR033116">
    <property type="entry name" value="TRYPSIN_SER"/>
</dbReference>
<dbReference type="InterPro" id="IPR000859">
    <property type="entry name" value="CUB_dom"/>
</dbReference>
<dbReference type="PIRSF" id="PIRSF001155">
    <property type="entry name" value="C1r_C1s_MASP"/>
    <property type="match status" value="1"/>
</dbReference>
<gene>
    <name evidence="12" type="ORF">EB796_023415</name>
</gene>
<dbReference type="PANTHER" id="PTHR24252">
    <property type="entry name" value="ACROSIN-RELATED"/>
    <property type="match status" value="1"/>
</dbReference>
<feature type="binding site" evidence="7">
    <location>
        <position position="166"/>
    </location>
    <ligand>
        <name>Ca(2+)</name>
        <dbReference type="ChEBI" id="CHEBI:29108"/>
        <label>3</label>
    </ligand>
</feature>
<feature type="disulfide bond" evidence="6">
    <location>
        <begin position="163"/>
        <end position="185"/>
    </location>
</feature>
<dbReference type="PRINTS" id="PR00722">
    <property type="entry name" value="CHYMOTRYPSIN"/>
</dbReference>
<evidence type="ECO:0000313" key="12">
    <source>
        <dbReference type="EMBL" id="KAF6018285.1"/>
    </source>
</evidence>
<organism evidence="12 13">
    <name type="scientific">Bugula neritina</name>
    <name type="common">Brown bryozoan</name>
    <name type="synonym">Sertularia neritina</name>
    <dbReference type="NCBI Taxonomy" id="10212"/>
    <lineage>
        <taxon>Eukaryota</taxon>
        <taxon>Metazoa</taxon>
        <taxon>Spiralia</taxon>
        <taxon>Lophotrochozoa</taxon>
        <taxon>Bryozoa</taxon>
        <taxon>Gymnolaemata</taxon>
        <taxon>Cheilostomatida</taxon>
        <taxon>Flustrina</taxon>
        <taxon>Buguloidea</taxon>
        <taxon>Bugulidae</taxon>
        <taxon>Bugula</taxon>
    </lineage>
</organism>
<dbReference type="OrthoDB" id="10012881at2759"/>
<dbReference type="CDD" id="cd00190">
    <property type="entry name" value="Tryp_SPc"/>
    <property type="match status" value="1"/>
</dbReference>
<feature type="disulfide bond" evidence="6">
    <location>
        <begin position="520"/>
        <end position="536"/>
    </location>
</feature>
<comment type="caution">
    <text evidence="8">Lacks conserved residue(s) required for the propagation of feature annotation.</text>
</comment>
<dbReference type="InterPro" id="IPR009003">
    <property type="entry name" value="Peptidase_S1_PA"/>
</dbReference>
<dbReference type="GO" id="GO:0006508">
    <property type="term" value="P:proteolysis"/>
    <property type="evidence" value="ECO:0007669"/>
    <property type="project" value="UniProtKB-KW"/>
</dbReference>
<name>A0A7J7IWU6_BUGNE</name>
<keyword evidence="1 9" id="KW-0645">Protease</keyword>
<evidence type="ECO:0000256" key="1">
    <source>
        <dbReference type="ARBA" id="ARBA00022670"/>
    </source>
</evidence>
<dbReference type="PANTHER" id="PTHR24252:SF7">
    <property type="entry name" value="HYALIN"/>
    <property type="match status" value="1"/>
</dbReference>
<keyword evidence="3 9" id="KW-0720">Serine protease</keyword>
<reference evidence="12" key="1">
    <citation type="submission" date="2020-06" db="EMBL/GenBank/DDBJ databases">
        <title>Draft genome of Bugula neritina, a colonial animal packing powerful symbionts and potential medicines.</title>
        <authorList>
            <person name="Rayko M."/>
        </authorList>
    </citation>
    <scope>NUCLEOTIDE SEQUENCE [LARGE SCALE GENOMIC DNA]</scope>
    <source>
        <strain evidence="12">Kwan_BN1</strain>
    </source>
</reference>
<dbReference type="SUPFAM" id="SSF50494">
    <property type="entry name" value="Trypsin-like serine proteases"/>
    <property type="match status" value="1"/>
</dbReference>
<evidence type="ECO:0000256" key="3">
    <source>
        <dbReference type="ARBA" id="ARBA00022825"/>
    </source>
</evidence>
<dbReference type="SMART" id="SM00020">
    <property type="entry name" value="Tryp_SPc"/>
    <property type="match status" value="1"/>
</dbReference>
<evidence type="ECO:0000313" key="13">
    <source>
        <dbReference type="Proteomes" id="UP000593567"/>
    </source>
</evidence>
<feature type="binding site" evidence="7">
    <location>
        <position position="206"/>
    </location>
    <ligand>
        <name>Ca(2+)</name>
        <dbReference type="ChEBI" id="CHEBI:29108"/>
        <label>3</label>
    </ligand>
</feature>
<feature type="domain" description="Peptidase S1" evidence="11">
    <location>
        <begin position="369"/>
        <end position="599"/>
    </location>
</feature>
<accession>A0A7J7IWU6</accession>
<evidence type="ECO:0000256" key="5">
    <source>
        <dbReference type="PIRSR" id="PIRSR001155-1"/>
    </source>
</evidence>
<dbReference type="GO" id="GO:0046872">
    <property type="term" value="F:metal ion binding"/>
    <property type="evidence" value="ECO:0007669"/>
    <property type="project" value="UniProtKB-KW"/>
</dbReference>
<feature type="disulfide bond" evidence="6">
    <location>
        <begin position="547"/>
        <end position="575"/>
    </location>
</feature>
<dbReference type="InterPro" id="IPR001314">
    <property type="entry name" value="Peptidase_S1A"/>
</dbReference>
<feature type="domain" description="CUB" evidence="10">
    <location>
        <begin position="230"/>
        <end position="345"/>
    </location>
</feature>
<dbReference type="GO" id="GO:0004252">
    <property type="term" value="F:serine-type endopeptidase activity"/>
    <property type="evidence" value="ECO:0007669"/>
    <property type="project" value="InterPro"/>
</dbReference>
<dbReference type="Proteomes" id="UP000593567">
    <property type="component" value="Unassembled WGS sequence"/>
</dbReference>
<feature type="domain" description="CUB" evidence="10">
    <location>
        <begin position="109"/>
        <end position="221"/>
    </location>
</feature>
<sequence>MPTGALILIGNAMGKMIVEITLMSKTVPQFNPLVELMNSHVLMVNVFPNHGRVTVIMTAQTPLTSSSVPSSAQPVSLSVHLETAFTSPGFVMAKLIVMMLQTRPDVLQGPRELTDVSGQITSHTGVGSTMYGESECVWVIPRQPGVKTTLSYAEFNLEESDACKYDSLKVYLGSSEQSLLAGNLCGSKLPDEMTSTTGFYLVFKADSVANGYGFKISYQKTSIVGVPSGCGGSRYLTSPGSIQSLNYGKVSEYDAYLNCSWLITAPDDKVVKLTFEAFDLEADSSCGYDDVSMYDGTSSSAPLLKRVCGDSLPTPVQSKTNKMFVQFLTDQDYGRDGFKAVFTFVDPPEISLCGTQSEKYPPRAGNTRVVGGTEANDHSWPWQIYVMYNYFFLCGATLVHPQWVVTAAHCFEEKTLSPSRWQFYLGKHNSVYESGSLKVKASKFFEYPHYDEASTDSDIALIKLENPVKITDEIRPICLPDTHAPDNTMCYVTGWGETKGTGNRGVLKQAAVPIINQETCNSAAWLAGDVTDNMFCAGHPGGQHDGCEGDSGGPLSCKINGKYYLQGVTSWGLGCGLPNMPGVYTRVANFADWIKDTIDKN</sequence>
<dbReference type="GO" id="GO:0005576">
    <property type="term" value="C:extracellular region"/>
    <property type="evidence" value="ECO:0007669"/>
    <property type="project" value="InterPro"/>
</dbReference>
<keyword evidence="13" id="KW-1185">Reference proteome</keyword>
<dbReference type="PROSITE" id="PS50240">
    <property type="entry name" value="TRYPSIN_DOM"/>
    <property type="match status" value="1"/>
</dbReference>
<feature type="binding site" evidence="7">
    <location>
        <position position="158"/>
    </location>
    <ligand>
        <name>Ca(2+)</name>
        <dbReference type="ChEBI" id="CHEBI:29108"/>
        <label>3</label>
    </ligand>
</feature>
<evidence type="ECO:0000256" key="8">
    <source>
        <dbReference type="PROSITE-ProRule" id="PRU00059"/>
    </source>
</evidence>
<dbReference type="AlphaFoldDB" id="A0A7J7IWU6"/>
<proteinExistence type="predicted"/>